<evidence type="ECO:0000313" key="1">
    <source>
        <dbReference type="EMBL" id="AVP40327.1"/>
    </source>
</evidence>
<proteinExistence type="predicted"/>
<keyword evidence="2" id="KW-1185">Reference proteome</keyword>
<dbReference type="GeneID" id="54990075"/>
<reference evidence="1 2" key="1">
    <citation type="submission" date="2018-03" db="EMBL/GenBank/DDBJ databases">
        <title>Isolation, the biological characteristics and genomics of two new strains of lysate Staphylococcus aureus phage.</title>
        <authorList>
            <person name="Jin X."/>
            <person name="Zhang C."/>
        </authorList>
    </citation>
    <scope>NUCLEOTIDE SEQUENCE [LARGE SCALE GENOMIC DNA]</scope>
</reference>
<accession>A0A2P1MXM0</accession>
<organism evidence="1 2">
    <name type="scientific">Staphylococcus phage phiSA_BS1</name>
    <dbReference type="NCBI Taxonomy" id="2126734"/>
    <lineage>
        <taxon>Viruses</taxon>
        <taxon>Duplodnaviria</taxon>
        <taxon>Heunggongvirae</taxon>
        <taxon>Uroviricota</taxon>
        <taxon>Caudoviricetes</taxon>
        <taxon>Herelleviridae</taxon>
        <taxon>Twortvirinae</taxon>
        <taxon>Baoshanvirus</taxon>
        <taxon>Baoshanvirus BS1</taxon>
    </lineage>
</organism>
<dbReference type="RefSeq" id="YP_009799586.1">
    <property type="nucleotide sequence ID" value="NC_047945.1"/>
</dbReference>
<protein>
    <submittedName>
        <fullName evidence="1">Uncharacterized protein</fullName>
    </submittedName>
</protein>
<dbReference type="EMBL" id="MH078572">
    <property type="protein sequence ID" value="AVP40327.1"/>
    <property type="molecule type" value="Genomic_DNA"/>
</dbReference>
<dbReference type="KEGG" id="vg:54990075"/>
<sequence>MLRIEKFIGNKYGRLKIVSLNRVEKYEYKSKGVTKYKNKYFVNCICDCGKETDKSLSSIRQGSTRSCGCLSTENKTSHGMNNTKLNGVWRDMKYRCSNSNSKYYKNYGGRGIRVCNQWSEFEEFYKWSIDNGYKEGLSIDRIDSNGDYKPSNCRWVDMKTQQRNRGNNRKIEYDNKKLCLTEWSEITGLHPKTIAYRLNSGWSIEDTLTKPKGKYKKQ</sequence>
<evidence type="ECO:0000313" key="2">
    <source>
        <dbReference type="Proteomes" id="UP000241797"/>
    </source>
</evidence>
<dbReference type="Proteomes" id="UP000241797">
    <property type="component" value="Segment"/>
</dbReference>
<name>A0A2P1MXM0_9CAUD</name>